<gene>
    <name evidence="2" type="ORF">HYPSUDRAFT_137688</name>
</gene>
<dbReference type="InterPro" id="IPR038356">
    <property type="entry name" value="Tma16_sf"/>
</dbReference>
<reference evidence="3" key="1">
    <citation type="submission" date="2014-04" db="EMBL/GenBank/DDBJ databases">
        <title>Evolutionary Origins and Diversification of the Mycorrhizal Mutualists.</title>
        <authorList>
            <consortium name="DOE Joint Genome Institute"/>
            <consortium name="Mycorrhizal Genomics Consortium"/>
            <person name="Kohler A."/>
            <person name="Kuo A."/>
            <person name="Nagy L.G."/>
            <person name="Floudas D."/>
            <person name="Copeland A."/>
            <person name="Barry K.W."/>
            <person name="Cichocki N."/>
            <person name="Veneault-Fourrey C."/>
            <person name="LaButti K."/>
            <person name="Lindquist E.A."/>
            <person name="Lipzen A."/>
            <person name="Lundell T."/>
            <person name="Morin E."/>
            <person name="Murat C."/>
            <person name="Riley R."/>
            <person name="Ohm R."/>
            <person name="Sun H."/>
            <person name="Tunlid A."/>
            <person name="Henrissat B."/>
            <person name="Grigoriev I.V."/>
            <person name="Hibbett D.S."/>
            <person name="Martin F."/>
        </authorList>
    </citation>
    <scope>NUCLEOTIDE SEQUENCE [LARGE SCALE GENOMIC DNA]</scope>
    <source>
        <strain evidence="3">FD-334 SS-4</strain>
    </source>
</reference>
<dbReference type="OrthoDB" id="270284at2759"/>
<dbReference type="Pfam" id="PF11176">
    <property type="entry name" value="Tma16"/>
    <property type="match status" value="1"/>
</dbReference>
<dbReference type="AlphaFoldDB" id="A0A0D2NXK9"/>
<accession>A0A0D2NXK9</accession>
<dbReference type="GO" id="GO:0005634">
    <property type="term" value="C:nucleus"/>
    <property type="evidence" value="ECO:0007669"/>
    <property type="project" value="TreeGrafter"/>
</dbReference>
<dbReference type="STRING" id="945553.A0A0D2NXK9"/>
<evidence type="ECO:0000256" key="1">
    <source>
        <dbReference type="ARBA" id="ARBA00034127"/>
    </source>
</evidence>
<dbReference type="PANTHER" id="PTHR13349:SF2">
    <property type="entry name" value="TRANSLATION MACHINERY-ASSOCIATED PROTEIN 16"/>
    <property type="match status" value="1"/>
</dbReference>
<dbReference type="Gene3D" id="1.20.1440.170">
    <property type="entry name" value="Translation machinery-associated protein 16-like"/>
    <property type="match status" value="1"/>
</dbReference>
<dbReference type="Proteomes" id="UP000054270">
    <property type="component" value="Unassembled WGS sequence"/>
</dbReference>
<evidence type="ECO:0000313" key="3">
    <source>
        <dbReference type="Proteomes" id="UP000054270"/>
    </source>
</evidence>
<sequence>MAPAAPAKEKLFHPASRKAGQLARNALRKGKLGNLASKRSTKQHSLVDLYGFFFFAVPDAGVLSLPELHALIADVWLTRHDAALAAEVAARRRGRPKSTAQQKLEDIKLREAEVYRTGMEIIDLTHPATVALFRTWDTKEVAFVHLLRFIRVSSADPALAIVSRPGKHFSIVGPQADGDAMDTDAPEK</sequence>
<protein>
    <recommendedName>
        <fullName evidence="4">Translation machinery-associated protein 16</fullName>
    </recommendedName>
</protein>
<dbReference type="EMBL" id="KN817542">
    <property type="protein sequence ID" value="KJA23524.1"/>
    <property type="molecule type" value="Genomic_DNA"/>
</dbReference>
<evidence type="ECO:0008006" key="4">
    <source>
        <dbReference type="Google" id="ProtNLM"/>
    </source>
</evidence>
<evidence type="ECO:0000313" key="2">
    <source>
        <dbReference type="EMBL" id="KJA23524.1"/>
    </source>
</evidence>
<organism evidence="2 3">
    <name type="scientific">Hypholoma sublateritium (strain FD-334 SS-4)</name>
    <dbReference type="NCBI Taxonomy" id="945553"/>
    <lineage>
        <taxon>Eukaryota</taxon>
        <taxon>Fungi</taxon>
        <taxon>Dikarya</taxon>
        <taxon>Basidiomycota</taxon>
        <taxon>Agaricomycotina</taxon>
        <taxon>Agaricomycetes</taxon>
        <taxon>Agaricomycetidae</taxon>
        <taxon>Agaricales</taxon>
        <taxon>Agaricineae</taxon>
        <taxon>Strophariaceae</taxon>
        <taxon>Hypholoma</taxon>
    </lineage>
</organism>
<name>A0A0D2NXK9_HYPSF</name>
<proteinExistence type="inferred from homology"/>
<dbReference type="InterPro" id="IPR021346">
    <property type="entry name" value="Tma16"/>
</dbReference>
<comment type="similarity">
    <text evidence="1">Belongs to the TMA16 family.</text>
</comment>
<dbReference type="OMA" id="FWMPDLS"/>
<keyword evidence="3" id="KW-1185">Reference proteome</keyword>
<dbReference type="PANTHER" id="PTHR13349">
    <property type="entry name" value="TRANSLATION MACHINERY-ASSOCIATED PROTEIN 16"/>
    <property type="match status" value="1"/>
</dbReference>